<dbReference type="EMBL" id="CP089984">
    <property type="protein sequence ID" value="WXB18748.1"/>
    <property type="molecule type" value="Genomic_DNA"/>
</dbReference>
<dbReference type="GO" id="GO:0006508">
    <property type="term" value="P:proteolysis"/>
    <property type="evidence" value="ECO:0007669"/>
    <property type="project" value="UniProtKB-KW"/>
</dbReference>
<feature type="compositionally biased region" description="Low complexity" evidence="1">
    <location>
        <begin position="8"/>
        <end position="63"/>
    </location>
</feature>
<keyword evidence="2" id="KW-0645">Protease</keyword>
<evidence type="ECO:0000313" key="2">
    <source>
        <dbReference type="EMBL" id="WXB18748.1"/>
    </source>
</evidence>
<keyword evidence="3" id="KW-1185">Reference proteome</keyword>
<dbReference type="RefSeq" id="WP_394828375.1">
    <property type="nucleotide sequence ID" value="NZ_CP089984.1"/>
</dbReference>
<dbReference type="Proteomes" id="UP001370348">
    <property type="component" value="Chromosome"/>
</dbReference>
<dbReference type="GO" id="GO:0008233">
    <property type="term" value="F:peptidase activity"/>
    <property type="evidence" value="ECO:0007669"/>
    <property type="project" value="UniProtKB-KW"/>
</dbReference>
<evidence type="ECO:0000313" key="3">
    <source>
        <dbReference type="Proteomes" id="UP001370348"/>
    </source>
</evidence>
<keyword evidence="2" id="KW-0378">Hydrolase</keyword>
<protein>
    <submittedName>
        <fullName evidence="2">Protease</fullName>
    </submittedName>
</protein>
<gene>
    <name evidence="2" type="ORF">LZC94_16110</name>
</gene>
<feature type="region of interest" description="Disordered" evidence="1">
    <location>
        <begin position="1"/>
        <end position="63"/>
    </location>
</feature>
<accession>A0ABZ2M8B4</accession>
<sequence length="207" mass="21688">MMGTIACAKGPSEAAPAEAPVSAASASAGPSGPAAPGAPSGPADPTGPVAPSTPSNPAASSTDPAFECQIRVDPRIKLGQPATVHFRLSLRSPQAVYVLNWRTPLEGLRGDDFLVTRDGVEVPYRGPMMKRGNPGAESYLALTPSKPLEADVNLGLAYDFTKAGHYKITFRGKVWDVVTKPSDIPRPLDRHQPAQLQCAPVETDVVP</sequence>
<evidence type="ECO:0000256" key="1">
    <source>
        <dbReference type="SAM" id="MobiDB-lite"/>
    </source>
</evidence>
<reference evidence="2 3" key="1">
    <citation type="submission" date="2021-12" db="EMBL/GenBank/DDBJ databases">
        <title>Discovery of the Pendulisporaceae a myxobacterial family with distinct sporulation behavior and unique specialized metabolism.</title>
        <authorList>
            <person name="Garcia R."/>
            <person name="Popoff A."/>
            <person name="Bader C.D."/>
            <person name="Loehr J."/>
            <person name="Walesch S."/>
            <person name="Walt C."/>
            <person name="Boldt J."/>
            <person name="Bunk B."/>
            <person name="Haeckl F.J.F.P.J."/>
            <person name="Gunesch A.P."/>
            <person name="Birkelbach J."/>
            <person name="Nuebel U."/>
            <person name="Pietschmann T."/>
            <person name="Bach T."/>
            <person name="Mueller R."/>
        </authorList>
    </citation>
    <scope>NUCLEOTIDE SEQUENCE [LARGE SCALE GENOMIC DNA]</scope>
    <source>
        <strain evidence="2 3">MSr11954</strain>
    </source>
</reference>
<name>A0ABZ2M8B4_9BACT</name>
<proteinExistence type="predicted"/>
<organism evidence="2 3">
    <name type="scientific">Pendulispora albinea</name>
    <dbReference type="NCBI Taxonomy" id="2741071"/>
    <lineage>
        <taxon>Bacteria</taxon>
        <taxon>Pseudomonadati</taxon>
        <taxon>Myxococcota</taxon>
        <taxon>Myxococcia</taxon>
        <taxon>Myxococcales</taxon>
        <taxon>Sorangiineae</taxon>
        <taxon>Pendulisporaceae</taxon>
        <taxon>Pendulispora</taxon>
    </lineage>
</organism>
<dbReference type="Gene3D" id="2.60.40.2970">
    <property type="match status" value="1"/>
</dbReference>